<name>A0A1P8JS75_9BURK</name>
<dbReference type="InterPro" id="IPR036271">
    <property type="entry name" value="Tet_transcr_reg_TetR-rel_C_sf"/>
</dbReference>
<dbReference type="InterPro" id="IPR041474">
    <property type="entry name" value="NicS_C"/>
</dbReference>
<feature type="domain" description="HTH tetR-type" evidence="3">
    <location>
        <begin position="21"/>
        <end position="81"/>
    </location>
</feature>
<evidence type="ECO:0000313" key="5">
    <source>
        <dbReference type="Proteomes" id="UP000186609"/>
    </source>
</evidence>
<dbReference type="GO" id="GO:0003677">
    <property type="term" value="F:DNA binding"/>
    <property type="evidence" value="ECO:0007669"/>
    <property type="project" value="UniProtKB-UniRule"/>
</dbReference>
<dbReference type="InterPro" id="IPR050109">
    <property type="entry name" value="HTH-type_TetR-like_transc_reg"/>
</dbReference>
<organism evidence="4 5">
    <name type="scientific">Rhodoferax koreensis</name>
    <dbReference type="NCBI Taxonomy" id="1842727"/>
    <lineage>
        <taxon>Bacteria</taxon>
        <taxon>Pseudomonadati</taxon>
        <taxon>Pseudomonadota</taxon>
        <taxon>Betaproteobacteria</taxon>
        <taxon>Burkholderiales</taxon>
        <taxon>Comamonadaceae</taxon>
        <taxon>Rhodoferax</taxon>
    </lineage>
</organism>
<dbReference type="PANTHER" id="PTHR30328:SF54">
    <property type="entry name" value="HTH-TYPE TRANSCRIPTIONAL REPRESSOR SCO4008"/>
    <property type="match status" value="1"/>
</dbReference>
<dbReference type="Pfam" id="PF17938">
    <property type="entry name" value="TetR_C_29"/>
    <property type="match status" value="1"/>
</dbReference>
<protein>
    <recommendedName>
        <fullName evidence="3">HTH tetR-type domain-containing protein</fullName>
    </recommendedName>
</protein>
<dbReference type="Proteomes" id="UP000186609">
    <property type="component" value="Chromosome"/>
</dbReference>
<evidence type="ECO:0000256" key="2">
    <source>
        <dbReference type="PROSITE-ProRule" id="PRU00335"/>
    </source>
</evidence>
<gene>
    <name evidence="4" type="ORF">RD110_04695</name>
</gene>
<proteinExistence type="predicted"/>
<dbReference type="KEGG" id="rhy:RD110_04695"/>
<dbReference type="SUPFAM" id="SSF48498">
    <property type="entry name" value="Tetracyclin repressor-like, C-terminal domain"/>
    <property type="match status" value="1"/>
</dbReference>
<sequence length="220" mass="24090">MSEKKALVAPQPGSPAGTDAERIRAALLAIAAAEFASHGYAGARLESIAAEAGITRAMIYYYFGGREGLYVAVLEDAYNAIWQAEQCLIVDSLSPEEALRRLVEFRVNYYIQNPVFVALVSIENQQQAQHLKRSETVTSSAAPSLAHTASVLKKGQASGVFREDINVVDLYQVIVSLGFFNVANRHTFGAIFRRDASDASHVCEFVTDVVLRYVARHPKP</sequence>
<feature type="DNA-binding region" description="H-T-H motif" evidence="2">
    <location>
        <begin position="44"/>
        <end position="63"/>
    </location>
</feature>
<evidence type="ECO:0000256" key="1">
    <source>
        <dbReference type="ARBA" id="ARBA00023125"/>
    </source>
</evidence>
<accession>A0A1P8JS75</accession>
<evidence type="ECO:0000313" key="4">
    <source>
        <dbReference type="EMBL" id="APW36590.1"/>
    </source>
</evidence>
<dbReference type="PRINTS" id="PR00455">
    <property type="entry name" value="HTHTETR"/>
</dbReference>
<dbReference type="EMBL" id="CP019236">
    <property type="protein sequence ID" value="APW36590.1"/>
    <property type="molecule type" value="Genomic_DNA"/>
</dbReference>
<dbReference type="Gene3D" id="1.10.357.10">
    <property type="entry name" value="Tetracycline Repressor, domain 2"/>
    <property type="match status" value="1"/>
</dbReference>
<dbReference type="SUPFAM" id="SSF46689">
    <property type="entry name" value="Homeodomain-like"/>
    <property type="match status" value="1"/>
</dbReference>
<dbReference type="InterPro" id="IPR001647">
    <property type="entry name" value="HTH_TetR"/>
</dbReference>
<dbReference type="PANTHER" id="PTHR30328">
    <property type="entry name" value="TRANSCRIPTIONAL REPRESSOR"/>
    <property type="match status" value="1"/>
</dbReference>
<dbReference type="AlphaFoldDB" id="A0A1P8JS75"/>
<keyword evidence="5" id="KW-1185">Reference proteome</keyword>
<dbReference type="InterPro" id="IPR009057">
    <property type="entry name" value="Homeodomain-like_sf"/>
</dbReference>
<dbReference type="PROSITE" id="PS50977">
    <property type="entry name" value="HTH_TETR_2"/>
    <property type="match status" value="1"/>
</dbReference>
<reference evidence="4 5" key="1">
    <citation type="submission" date="2017-01" db="EMBL/GenBank/DDBJ databases">
        <authorList>
            <person name="Mah S.A."/>
            <person name="Swanson W.J."/>
            <person name="Moy G.W."/>
            <person name="Vacquier V.D."/>
        </authorList>
    </citation>
    <scope>NUCLEOTIDE SEQUENCE [LARGE SCALE GENOMIC DNA]</scope>
    <source>
        <strain evidence="4 5">DCY110</strain>
    </source>
</reference>
<evidence type="ECO:0000259" key="3">
    <source>
        <dbReference type="PROSITE" id="PS50977"/>
    </source>
</evidence>
<dbReference type="Pfam" id="PF00440">
    <property type="entry name" value="TetR_N"/>
    <property type="match status" value="1"/>
</dbReference>
<keyword evidence="1 2" id="KW-0238">DNA-binding</keyword>